<evidence type="ECO:0000313" key="2">
    <source>
        <dbReference type="Proteomes" id="UP000282930"/>
    </source>
</evidence>
<protein>
    <submittedName>
        <fullName evidence="1">Histidinol-phosphatase</fullName>
    </submittedName>
</protein>
<sequence length="383" mass="44374">MKVYADLHVHIGFSNGRYIKIPSSKELTIENILKVSREEKGLDVIGIVDLLCDDVISEVESLIDCGRILLKDNNLYYENILIIPAAEIELRYNSNDFHCLIFFESIDKLINFKKQSKRYFNQLKFSCPVFKGNIEDFEKIAKDFELFVVPAHAFTPYKGFYSAAFAIEEVFKRLEIHTIELGLSADSYMVQDIFDTQNRTLLSNSDAHSLKNIAREFNEIEILNLSANEVLKSIKENRVVVNYGINPRLGKYHKSYCKSCNLSFNIKENRPTCPFCGKDNIVLGVEDRISMLKKSEMDSQKPPYFYTFPFELVEGFGDKTRKKIIEIFKTEVNFVKALYDDQSYEKLKYFVGDSILEKLKRYIKGHYSIKFGAGGYFGKIRFE</sequence>
<dbReference type="PANTHER" id="PTHR40084">
    <property type="entry name" value="PHOSPHOHYDROLASE, PHP FAMILY"/>
    <property type="match status" value="1"/>
</dbReference>
<dbReference type="CDD" id="cd19067">
    <property type="entry name" value="PfuEndoQ-like"/>
    <property type="match status" value="1"/>
</dbReference>
<dbReference type="SUPFAM" id="SSF89550">
    <property type="entry name" value="PHP domain-like"/>
    <property type="match status" value="1"/>
</dbReference>
<accession>A0A3T0D5M0</accession>
<proteinExistence type="predicted"/>
<dbReference type="AlphaFoldDB" id="A0A3T0D5M0"/>
<dbReference type="PANTHER" id="PTHR40084:SF1">
    <property type="entry name" value="PHOSPHOTRANSFERASE"/>
    <property type="match status" value="1"/>
</dbReference>
<dbReference type="Gene3D" id="3.20.20.140">
    <property type="entry name" value="Metal-dependent hydrolases"/>
    <property type="match status" value="1"/>
</dbReference>
<gene>
    <name evidence="1" type="ORF">ELD05_06765</name>
</gene>
<evidence type="ECO:0000313" key="1">
    <source>
        <dbReference type="EMBL" id="AZT90365.1"/>
    </source>
</evidence>
<organism evidence="1 2">
    <name type="scientific">Caldicellulosiruptor changbaiensis</name>
    <dbReference type="NCBI Taxonomy" id="1222016"/>
    <lineage>
        <taxon>Bacteria</taxon>
        <taxon>Bacillati</taxon>
        <taxon>Bacillota</taxon>
        <taxon>Bacillota incertae sedis</taxon>
        <taxon>Caldicellulosiruptorales</taxon>
        <taxon>Caldicellulosiruptoraceae</taxon>
        <taxon>Caldicellulosiruptor</taxon>
    </lineage>
</organism>
<dbReference type="EMBL" id="CP034791">
    <property type="protein sequence ID" value="AZT90365.1"/>
    <property type="molecule type" value="Genomic_DNA"/>
</dbReference>
<dbReference type="Proteomes" id="UP000282930">
    <property type="component" value="Chromosome"/>
</dbReference>
<name>A0A3T0D5M0_9FIRM</name>
<dbReference type="KEGG" id="ccha:ELD05_06765"/>
<keyword evidence="2" id="KW-1185">Reference proteome</keyword>
<reference evidence="1 2" key="1">
    <citation type="submission" date="2018-12" db="EMBL/GenBank/DDBJ databases">
        <title>Genome sequence from the cellulolytic species, Caldicellulosiruptor changbaiensis.</title>
        <authorList>
            <person name="Blumer-Schuette S.E."/>
            <person name="Mendoza C."/>
        </authorList>
    </citation>
    <scope>NUCLEOTIDE SEQUENCE [LARGE SCALE GENOMIC DNA]</scope>
    <source>
        <strain evidence="1 2">CBS-Z</strain>
    </source>
</reference>
<dbReference type="InterPro" id="IPR016195">
    <property type="entry name" value="Pol/histidinol_Pase-like"/>
</dbReference>
<dbReference type="RefSeq" id="WP_127351831.1">
    <property type="nucleotide sequence ID" value="NZ_CP034791.1"/>
</dbReference>